<proteinExistence type="predicted"/>
<organism evidence="1">
    <name type="scientific">uncultured Sulfurovum sp</name>
    <dbReference type="NCBI Taxonomy" id="269237"/>
    <lineage>
        <taxon>Bacteria</taxon>
        <taxon>Pseudomonadati</taxon>
        <taxon>Campylobacterota</taxon>
        <taxon>Epsilonproteobacteria</taxon>
        <taxon>Campylobacterales</taxon>
        <taxon>Sulfurovaceae</taxon>
        <taxon>Sulfurovum</taxon>
        <taxon>environmental samples</taxon>
    </lineage>
</organism>
<dbReference type="AlphaFoldDB" id="A0A6S6U3R7"/>
<name>A0A6S6U3R7_9BACT</name>
<evidence type="ECO:0000313" key="1">
    <source>
        <dbReference type="EMBL" id="CAA6822136.1"/>
    </source>
</evidence>
<accession>A0A6S6U3R7</accession>
<sequence>MRITLDVPNEQLFEKILWFLNRFKNDGVQIMTIQRQSKKTDTNISKLKQFEKLVNAKSKNTVKISEQTILNPHDELSNDIS</sequence>
<gene>
    <name evidence="1" type="ORF">HELGO_WM1846</name>
</gene>
<protein>
    <submittedName>
        <fullName evidence="1">Uncharacterized protein</fullName>
    </submittedName>
</protein>
<dbReference type="EMBL" id="CACVAX010000059">
    <property type="protein sequence ID" value="CAA6822136.1"/>
    <property type="molecule type" value="Genomic_DNA"/>
</dbReference>
<reference evidence="1" key="1">
    <citation type="submission" date="2020-01" db="EMBL/GenBank/DDBJ databases">
        <authorList>
            <person name="Meier V. D."/>
            <person name="Meier V D."/>
        </authorList>
    </citation>
    <scope>NUCLEOTIDE SEQUENCE</scope>
    <source>
        <strain evidence="1">HLG_WM_MAG_04</strain>
    </source>
</reference>